<keyword evidence="3" id="KW-1185">Reference proteome</keyword>
<dbReference type="PANTHER" id="PTHR11803">
    <property type="entry name" value="2-IMINOBUTANOATE/2-IMINOPROPANOATE DEAMINASE RIDA"/>
    <property type="match status" value="1"/>
</dbReference>
<dbReference type="EMBL" id="JAAATY010000001">
    <property type="protein sequence ID" value="NRN62947.1"/>
    <property type="molecule type" value="Genomic_DNA"/>
</dbReference>
<comment type="caution">
    <text evidence="2">The sequence shown here is derived from an EMBL/GenBank/DDBJ whole genome shotgun (WGS) entry which is preliminary data.</text>
</comment>
<reference evidence="2 3" key="1">
    <citation type="submission" date="2020-01" db="EMBL/GenBank/DDBJ databases">
        <title>Kibdelosporangium persica a novel Actinomycetes from a hot desert in Iran.</title>
        <authorList>
            <person name="Safaei N."/>
            <person name="Zaburannyi N."/>
            <person name="Mueller R."/>
            <person name="Wink J."/>
        </authorList>
    </citation>
    <scope>NUCLEOTIDE SEQUENCE [LARGE SCALE GENOMIC DNA]</scope>
    <source>
        <strain evidence="2 3">4NS15</strain>
    </source>
</reference>
<proteinExistence type="inferred from homology"/>
<organism evidence="2 3">
    <name type="scientific">Kibdelosporangium persicum</name>
    <dbReference type="NCBI Taxonomy" id="2698649"/>
    <lineage>
        <taxon>Bacteria</taxon>
        <taxon>Bacillati</taxon>
        <taxon>Actinomycetota</taxon>
        <taxon>Actinomycetes</taxon>
        <taxon>Pseudonocardiales</taxon>
        <taxon>Pseudonocardiaceae</taxon>
        <taxon>Kibdelosporangium</taxon>
    </lineage>
</organism>
<dbReference type="PANTHER" id="PTHR11803:SF58">
    <property type="entry name" value="PROTEIN HMF1-RELATED"/>
    <property type="match status" value="1"/>
</dbReference>
<gene>
    <name evidence="2" type="ORF">GC106_1480</name>
</gene>
<protein>
    <submittedName>
        <fullName evidence="2">Translation initiation inhibitor</fullName>
    </submittedName>
</protein>
<name>A0ABX2EVF0_9PSEU</name>
<dbReference type="Proteomes" id="UP000763557">
    <property type="component" value="Unassembled WGS sequence"/>
</dbReference>
<evidence type="ECO:0000313" key="2">
    <source>
        <dbReference type="EMBL" id="NRN62947.1"/>
    </source>
</evidence>
<dbReference type="InterPro" id="IPR006175">
    <property type="entry name" value="YjgF/YER057c/UK114"/>
</dbReference>
<dbReference type="RefSeq" id="WP_173123257.1">
    <property type="nucleotide sequence ID" value="NZ_CBCSGW010000022.1"/>
</dbReference>
<dbReference type="Gene3D" id="3.30.1330.40">
    <property type="entry name" value="RutC-like"/>
    <property type="match status" value="1"/>
</dbReference>
<dbReference type="SUPFAM" id="SSF55298">
    <property type="entry name" value="YjgF-like"/>
    <property type="match status" value="1"/>
</dbReference>
<comment type="similarity">
    <text evidence="1">Belongs to the RutC family.</text>
</comment>
<evidence type="ECO:0000256" key="1">
    <source>
        <dbReference type="ARBA" id="ARBA00010552"/>
    </source>
</evidence>
<dbReference type="CDD" id="cd00448">
    <property type="entry name" value="YjgF_YER057c_UK114_family"/>
    <property type="match status" value="1"/>
</dbReference>
<sequence length="135" mass="14423">MPVEDRFADVPGNAPGNGYAHAVTASGRLAFISGQVAIDEQGRLVGPGDLAAQTRQCLRNLENVLKRLGAGWADVVRFNWYVVDVAEVQVVRDVRDEFVRPALGGDPNPASSLIQVAGLFKPEFLIEVDAVAAVP</sequence>
<dbReference type="Pfam" id="PF01042">
    <property type="entry name" value="Ribonuc_L-PSP"/>
    <property type="match status" value="1"/>
</dbReference>
<dbReference type="InterPro" id="IPR035959">
    <property type="entry name" value="RutC-like_sf"/>
</dbReference>
<accession>A0ABX2EVF0</accession>
<evidence type="ECO:0000313" key="3">
    <source>
        <dbReference type="Proteomes" id="UP000763557"/>
    </source>
</evidence>